<proteinExistence type="predicted"/>
<feature type="signal peptide" evidence="1">
    <location>
        <begin position="1"/>
        <end position="20"/>
    </location>
</feature>
<keyword evidence="3" id="KW-1185">Reference proteome</keyword>
<evidence type="ECO:0008006" key="4">
    <source>
        <dbReference type="Google" id="ProtNLM"/>
    </source>
</evidence>
<gene>
    <name evidence="2" type="ORF">EJV47_10455</name>
</gene>
<dbReference type="EMBL" id="RXOF01000005">
    <property type="protein sequence ID" value="RTQ50055.1"/>
    <property type="molecule type" value="Genomic_DNA"/>
</dbReference>
<accession>A0A431U3I9</accession>
<evidence type="ECO:0000313" key="3">
    <source>
        <dbReference type="Proteomes" id="UP000282184"/>
    </source>
</evidence>
<dbReference type="Proteomes" id="UP000282184">
    <property type="component" value="Unassembled WGS sequence"/>
</dbReference>
<name>A0A431U3I9_9BACT</name>
<evidence type="ECO:0000256" key="1">
    <source>
        <dbReference type="SAM" id="SignalP"/>
    </source>
</evidence>
<feature type="chain" id="PRO_5019322782" description="DUF306 domain-containing protein" evidence="1">
    <location>
        <begin position="21"/>
        <end position="298"/>
    </location>
</feature>
<comment type="caution">
    <text evidence="2">The sequence shown here is derived from an EMBL/GenBank/DDBJ whole genome shotgun (WGS) entry which is preliminary data.</text>
</comment>
<dbReference type="PROSITE" id="PS51257">
    <property type="entry name" value="PROKAR_LIPOPROTEIN"/>
    <property type="match status" value="1"/>
</dbReference>
<organism evidence="2 3">
    <name type="scientific">Hymenobacter gummosus</name>
    <dbReference type="NCBI Taxonomy" id="1776032"/>
    <lineage>
        <taxon>Bacteria</taxon>
        <taxon>Pseudomonadati</taxon>
        <taxon>Bacteroidota</taxon>
        <taxon>Cytophagia</taxon>
        <taxon>Cytophagales</taxon>
        <taxon>Hymenobacteraceae</taxon>
        <taxon>Hymenobacter</taxon>
    </lineage>
</organism>
<keyword evidence="1" id="KW-0732">Signal</keyword>
<dbReference type="AlphaFoldDB" id="A0A431U3I9"/>
<evidence type="ECO:0000313" key="2">
    <source>
        <dbReference type="EMBL" id="RTQ50055.1"/>
    </source>
</evidence>
<reference evidence="2 3" key="1">
    <citation type="submission" date="2018-12" db="EMBL/GenBank/DDBJ databases">
        <title>Hymenobacter gummosus sp. nov., isolated from a spring.</title>
        <authorList>
            <person name="Nie L."/>
        </authorList>
    </citation>
    <scope>NUCLEOTIDE SEQUENCE [LARGE SCALE GENOMIC DNA]</scope>
    <source>
        <strain evidence="2 3">KCTC 52166</strain>
    </source>
</reference>
<dbReference type="RefSeq" id="WP_126693106.1">
    <property type="nucleotide sequence ID" value="NZ_RXOF01000005.1"/>
</dbReference>
<dbReference type="OrthoDB" id="886674at2"/>
<protein>
    <recommendedName>
        <fullName evidence="4">DUF306 domain-containing protein</fullName>
    </recommendedName>
</protein>
<sequence length="298" mass="32738">MRFSSLPVLAALSLLGACQAGQPDTERNPTTQAIAADSTAVGADAIGSINTQQLLPQLAGHWVQQSYLDAVVRTKSPYRVQDSISHIAELLILPGKLTADSLLVGLSLGNHEGGEAALYLRPARHPQALPLHHPDYEQPSNYYELSYAMLGRDSLLRLNLRNRGGKLMSSVAYRRARMPLLAQADDLSAGLQYEVNRLLMAGRYTGRDSVGRAVSARFTPDGKVSGLAGFKTYYVGTDFGAGPENNLDDLTFNSYTKQQRSFTYRFSGDTLRLFALRSDSNHIDLAPARLHYTLVRRR</sequence>